<evidence type="ECO:0000313" key="2">
    <source>
        <dbReference type="Proteomes" id="UP000462014"/>
    </source>
</evidence>
<evidence type="ECO:0008006" key="3">
    <source>
        <dbReference type="Google" id="ProtNLM"/>
    </source>
</evidence>
<keyword evidence="2" id="KW-1185">Reference proteome</keyword>
<comment type="caution">
    <text evidence="1">The sequence shown here is derived from an EMBL/GenBank/DDBJ whole genome shotgun (WGS) entry which is preliminary data.</text>
</comment>
<dbReference type="Proteomes" id="UP000462014">
    <property type="component" value="Unassembled WGS sequence"/>
</dbReference>
<name>A0A7K1SWZ6_9SPHI</name>
<dbReference type="RefSeq" id="WP_157566534.1">
    <property type="nucleotide sequence ID" value="NZ_WPIK01000008.1"/>
</dbReference>
<accession>A0A7K1SWZ6</accession>
<evidence type="ECO:0000313" key="1">
    <source>
        <dbReference type="EMBL" id="MVN21839.1"/>
    </source>
</evidence>
<gene>
    <name evidence="1" type="ORF">GO621_09845</name>
</gene>
<dbReference type="SUPFAM" id="SSF48452">
    <property type="entry name" value="TPR-like"/>
    <property type="match status" value="1"/>
</dbReference>
<sequence length="213" mass="25235">MTWLSELFGKKKERELSLEEKEQLKRKWDRFDLFQKGKDCYLKRQTDDALLYFDKALEYNFIENFPTEVTKLFGMRGCCLQELDYDYDAINNFDKSITLASNDCNKYFSRSVSKGAILDFEGEIADIEKAIELSKIDNLLNREYNDEAQKQGYKNGVAGLFEMRLVGARMKLETELNDRKRIENASTLKDKLFWQEMFDEKKAKMLSRIKKRN</sequence>
<protein>
    <recommendedName>
        <fullName evidence="3">Tetratricopeptide repeat protein</fullName>
    </recommendedName>
</protein>
<reference evidence="1 2" key="1">
    <citation type="submission" date="2019-12" db="EMBL/GenBank/DDBJ databases">
        <title>Mucilaginibacter sp. HMF7410 genome sequencing and assembly.</title>
        <authorList>
            <person name="Kang H."/>
            <person name="Cha I."/>
            <person name="Kim H."/>
            <person name="Joh K."/>
        </authorList>
    </citation>
    <scope>NUCLEOTIDE SEQUENCE [LARGE SCALE GENOMIC DNA]</scope>
    <source>
        <strain evidence="1 2">HMF7410</strain>
    </source>
</reference>
<dbReference type="Gene3D" id="1.25.40.10">
    <property type="entry name" value="Tetratricopeptide repeat domain"/>
    <property type="match status" value="1"/>
</dbReference>
<dbReference type="EMBL" id="WPIK01000008">
    <property type="protein sequence ID" value="MVN21839.1"/>
    <property type="molecule type" value="Genomic_DNA"/>
</dbReference>
<dbReference type="AlphaFoldDB" id="A0A7K1SWZ6"/>
<dbReference type="InterPro" id="IPR011990">
    <property type="entry name" value="TPR-like_helical_dom_sf"/>
</dbReference>
<proteinExistence type="predicted"/>
<organism evidence="1 2">
    <name type="scientific">Mucilaginibacter arboris</name>
    <dbReference type="NCBI Taxonomy" id="2682090"/>
    <lineage>
        <taxon>Bacteria</taxon>
        <taxon>Pseudomonadati</taxon>
        <taxon>Bacteroidota</taxon>
        <taxon>Sphingobacteriia</taxon>
        <taxon>Sphingobacteriales</taxon>
        <taxon>Sphingobacteriaceae</taxon>
        <taxon>Mucilaginibacter</taxon>
    </lineage>
</organism>